<dbReference type="EMBL" id="CP013140">
    <property type="protein sequence ID" value="ALN59837.1"/>
    <property type="molecule type" value="Genomic_DNA"/>
</dbReference>
<gene>
    <name evidence="1" type="ORF">GLE_4496</name>
</gene>
<dbReference type="AlphaFoldDB" id="A0A0S2DN78"/>
<sequence length="165" mass="17550">MSRRTLAFCAFLIAALLAADAAAKNKVTRQLGGACGEDANTIAQCDVGMSCKDGYCAMNSYLSEASRSCKDLMIKAGVVGARETVSVHDGFCYKHCDGMYELAMEATPVTERLMHHARVGSKEFGEEVAKLSDSEKATFKAAESKCNSCGKQCTIGSSFLGRGGY</sequence>
<dbReference type="Proteomes" id="UP000061569">
    <property type="component" value="Chromosome"/>
</dbReference>
<protein>
    <submittedName>
        <fullName evidence="1">Uncharacterized protein</fullName>
    </submittedName>
</protein>
<evidence type="ECO:0000313" key="1">
    <source>
        <dbReference type="EMBL" id="ALN59837.1"/>
    </source>
</evidence>
<accession>A0A0S2DN78</accession>
<proteinExistence type="predicted"/>
<organism evidence="1 2">
    <name type="scientific">Lysobacter enzymogenes</name>
    <dbReference type="NCBI Taxonomy" id="69"/>
    <lineage>
        <taxon>Bacteria</taxon>
        <taxon>Pseudomonadati</taxon>
        <taxon>Pseudomonadota</taxon>
        <taxon>Gammaproteobacteria</taxon>
        <taxon>Lysobacterales</taxon>
        <taxon>Lysobacteraceae</taxon>
        <taxon>Lysobacter</taxon>
    </lineage>
</organism>
<reference evidence="1 2" key="1">
    <citation type="submission" date="2015-11" db="EMBL/GenBank/DDBJ databases">
        <title>Genome sequences of Lysobacter enzymogenes strain C3 and Lysobacter antibioticus ATCC 29479.</title>
        <authorList>
            <person name="Kobayashi D.Y."/>
        </authorList>
    </citation>
    <scope>NUCLEOTIDE SEQUENCE [LARGE SCALE GENOMIC DNA]</scope>
    <source>
        <strain evidence="1 2">C3</strain>
    </source>
</reference>
<evidence type="ECO:0000313" key="2">
    <source>
        <dbReference type="Proteomes" id="UP000061569"/>
    </source>
</evidence>
<name>A0A0S2DN78_LYSEN</name>
<dbReference type="OrthoDB" id="6027437at2"/>
<dbReference type="PATRIC" id="fig|69.6.peg.4433"/>
<dbReference type="KEGG" id="lez:GLE_4496"/>